<evidence type="ECO:0000313" key="3">
    <source>
        <dbReference type="Proteomes" id="UP000494165"/>
    </source>
</evidence>
<dbReference type="EMBL" id="CADEPI010000028">
    <property type="protein sequence ID" value="CAB3367082.1"/>
    <property type="molecule type" value="Genomic_DNA"/>
</dbReference>
<keyword evidence="3" id="KW-1185">Reference proteome</keyword>
<dbReference type="PANTHER" id="PTHR11012:SF48">
    <property type="entry name" value="CHK KINASE-LIKE DOMAIN-CONTAINING PROTEIN-RELATED"/>
    <property type="match status" value="1"/>
</dbReference>
<dbReference type="InterPro" id="IPR004119">
    <property type="entry name" value="EcKL"/>
</dbReference>
<dbReference type="InterPro" id="IPR015897">
    <property type="entry name" value="CHK_kinase-like"/>
</dbReference>
<reference evidence="2 3" key="1">
    <citation type="submission" date="2020-04" db="EMBL/GenBank/DDBJ databases">
        <authorList>
            <person name="Alioto T."/>
            <person name="Alioto T."/>
            <person name="Gomez Garrido J."/>
        </authorList>
    </citation>
    <scope>NUCLEOTIDE SEQUENCE [LARGE SCALE GENOMIC DNA]</scope>
</reference>
<comment type="caution">
    <text evidence="2">The sequence shown here is derived from an EMBL/GenBank/DDBJ whole genome shotgun (WGS) entry which is preliminary data.</text>
</comment>
<accession>A0A8S1C8H7</accession>
<gene>
    <name evidence="2" type="ORF">CLODIP_2_CD07470</name>
</gene>
<proteinExistence type="predicted"/>
<name>A0A8S1C8H7_9INSE</name>
<feature type="domain" description="CHK kinase-like" evidence="1">
    <location>
        <begin position="118"/>
        <end position="319"/>
    </location>
</feature>
<dbReference type="Proteomes" id="UP000494165">
    <property type="component" value="Unassembled WGS sequence"/>
</dbReference>
<protein>
    <recommendedName>
        <fullName evidence="1">CHK kinase-like domain-containing protein</fullName>
    </recommendedName>
</protein>
<dbReference type="SUPFAM" id="SSF56112">
    <property type="entry name" value="Protein kinase-like (PK-like)"/>
    <property type="match status" value="1"/>
</dbReference>
<dbReference type="PANTHER" id="PTHR11012">
    <property type="entry name" value="PROTEIN KINASE-LIKE DOMAIN-CONTAINING"/>
    <property type="match status" value="1"/>
</dbReference>
<organism evidence="2 3">
    <name type="scientific">Cloeon dipterum</name>
    <dbReference type="NCBI Taxonomy" id="197152"/>
    <lineage>
        <taxon>Eukaryota</taxon>
        <taxon>Metazoa</taxon>
        <taxon>Ecdysozoa</taxon>
        <taxon>Arthropoda</taxon>
        <taxon>Hexapoda</taxon>
        <taxon>Insecta</taxon>
        <taxon>Pterygota</taxon>
        <taxon>Palaeoptera</taxon>
        <taxon>Ephemeroptera</taxon>
        <taxon>Pisciforma</taxon>
        <taxon>Baetidae</taxon>
        <taxon>Cloeon</taxon>
    </lineage>
</organism>
<dbReference type="AlphaFoldDB" id="A0A8S1C8H7"/>
<dbReference type="SMART" id="SM00587">
    <property type="entry name" value="CHK"/>
    <property type="match status" value="1"/>
</dbReference>
<dbReference type="OrthoDB" id="6334212at2759"/>
<dbReference type="InterPro" id="IPR011009">
    <property type="entry name" value="Kinase-like_dom_sf"/>
</dbReference>
<evidence type="ECO:0000259" key="1">
    <source>
        <dbReference type="SMART" id="SM00587"/>
    </source>
</evidence>
<evidence type="ECO:0000313" key="2">
    <source>
        <dbReference type="EMBL" id="CAB3367082.1"/>
    </source>
</evidence>
<sequence>MNELVSADEARAVAEKMLGADAELIDYVVGKGTATVQGFMSDILRVSFRAKVGRKIVGSKFVVKRQPNLESQQKLAAEFGIFEHEIAFFEKCSPLLLKQCPELPTVRCYLTDQHRQIIYMEDLKEVGFCTVVSNVVQLKDNILGMEHARKVMQTQAVFHSASVGIDFYKRFPELFEEDTFFERNGGSVMRNCVKQAVQKTLLPIALHYFKEERFIKSVEWVASDDFYEAVVATCKPAADRINVLCHGDSWANNMMFKIDPKDGNILQIKLIDFQLVRYTAGNRDLLYFLYMCFSTEFREQNKRELLALYWDTFSSECAKRGIALNSSLEKFCADFEADRIFGLMMSAVFRPTIFMDENFPQGDEPLTDEQMNGIMDGGATGPEKAVEEFENNPAYRRELISIISELAEYYHDVYLK</sequence>
<dbReference type="Gene3D" id="3.90.1200.10">
    <property type="match status" value="1"/>
</dbReference>
<dbReference type="Pfam" id="PF02958">
    <property type="entry name" value="EcKL"/>
    <property type="match status" value="1"/>
</dbReference>